<evidence type="ECO:0000313" key="4">
    <source>
        <dbReference type="EMBL" id="SEO49840.1"/>
    </source>
</evidence>
<sequence>MTATDGLVPAATSTGAEGWGLRPVRDPDAEALVRQFVAAGGPLLSERGVAGARAYLEQSAAAGAPGPHVERVEDRRIDVDGRTVPVRVHAPASEAPLPTVVYCHGGGFVIGSVAASDAFARRLAVAGPCVVVSVDYRLAPEHPFPAGIEDAVAALDWTAEHAGELGGDPGRVVALGDSAGATLTAAAVRRVTAAGRRPVRRQVLAYPGAGVDRARTTAFGGEWPLTDVDSAWFAAQYLPEPSMRSDPDSALLTADVTGVPPTTLLLGGCDPLMPEGLAYAAHLTNAGVSVDLHLYAGQIHGFLTFPDTALPRSREALGVVTNAIRNA</sequence>
<gene>
    <name evidence="4" type="ORF">SAMN05660991_00604</name>
</gene>
<evidence type="ECO:0000313" key="5">
    <source>
        <dbReference type="Proteomes" id="UP000198960"/>
    </source>
</evidence>
<dbReference type="OrthoDB" id="3181909at2"/>
<dbReference type="GO" id="GO:0016787">
    <property type="term" value="F:hydrolase activity"/>
    <property type="evidence" value="ECO:0007669"/>
    <property type="project" value="UniProtKB-KW"/>
</dbReference>
<dbReference type="PANTHER" id="PTHR48081">
    <property type="entry name" value="AB HYDROLASE SUPERFAMILY PROTEIN C4A8.06C"/>
    <property type="match status" value="1"/>
</dbReference>
<dbReference type="InterPro" id="IPR050300">
    <property type="entry name" value="GDXG_lipolytic_enzyme"/>
</dbReference>
<organism evidence="4 5">
    <name type="scientific">Trujillonella endophytica</name>
    <dbReference type="NCBI Taxonomy" id="673521"/>
    <lineage>
        <taxon>Bacteria</taxon>
        <taxon>Bacillati</taxon>
        <taxon>Actinomycetota</taxon>
        <taxon>Actinomycetes</taxon>
        <taxon>Geodermatophilales</taxon>
        <taxon>Geodermatophilaceae</taxon>
        <taxon>Trujillonella</taxon>
    </lineage>
</organism>
<dbReference type="InterPro" id="IPR013094">
    <property type="entry name" value="AB_hydrolase_3"/>
</dbReference>
<dbReference type="EMBL" id="FOEE01000001">
    <property type="protein sequence ID" value="SEO49840.1"/>
    <property type="molecule type" value="Genomic_DNA"/>
</dbReference>
<dbReference type="SUPFAM" id="SSF53474">
    <property type="entry name" value="alpha/beta-Hydrolases"/>
    <property type="match status" value="1"/>
</dbReference>
<feature type="region of interest" description="Disordered" evidence="2">
    <location>
        <begin position="1"/>
        <end position="22"/>
    </location>
</feature>
<dbReference type="Proteomes" id="UP000198960">
    <property type="component" value="Unassembled WGS sequence"/>
</dbReference>
<evidence type="ECO:0000256" key="2">
    <source>
        <dbReference type="SAM" id="MobiDB-lite"/>
    </source>
</evidence>
<dbReference type="AlphaFoldDB" id="A0A1H8Q6K0"/>
<keyword evidence="1" id="KW-0378">Hydrolase</keyword>
<dbReference type="InterPro" id="IPR029058">
    <property type="entry name" value="AB_hydrolase_fold"/>
</dbReference>
<reference evidence="5" key="1">
    <citation type="submission" date="2016-10" db="EMBL/GenBank/DDBJ databases">
        <authorList>
            <person name="Varghese N."/>
            <person name="Submissions S."/>
        </authorList>
    </citation>
    <scope>NUCLEOTIDE SEQUENCE [LARGE SCALE GENOMIC DNA]</scope>
    <source>
        <strain evidence="5">DSM 45413</strain>
    </source>
</reference>
<accession>A0A1H8Q6K0</accession>
<proteinExistence type="predicted"/>
<dbReference type="RefSeq" id="WP_091939862.1">
    <property type="nucleotide sequence ID" value="NZ_FOEE01000001.1"/>
</dbReference>
<evidence type="ECO:0000259" key="3">
    <source>
        <dbReference type="Pfam" id="PF07859"/>
    </source>
</evidence>
<name>A0A1H8Q6K0_9ACTN</name>
<feature type="domain" description="Alpha/beta hydrolase fold-3" evidence="3">
    <location>
        <begin position="100"/>
        <end position="303"/>
    </location>
</feature>
<keyword evidence="5" id="KW-1185">Reference proteome</keyword>
<dbReference type="Gene3D" id="3.40.50.1820">
    <property type="entry name" value="alpha/beta hydrolase"/>
    <property type="match status" value="1"/>
</dbReference>
<dbReference type="STRING" id="673521.SAMN05660991_00604"/>
<dbReference type="Pfam" id="PF07859">
    <property type="entry name" value="Abhydrolase_3"/>
    <property type="match status" value="1"/>
</dbReference>
<evidence type="ECO:0000256" key="1">
    <source>
        <dbReference type="ARBA" id="ARBA00022801"/>
    </source>
</evidence>
<protein>
    <submittedName>
        <fullName evidence="4">Acetyl esterase</fullName>
    </submittedName>
</protein>
<dbReference type="PANTHER" id="PTHR48081:SF8">
    <property type="entry name" value="ALPHA_BETA HYDROLASE FOLD-3 DOMAIN-CONTAINING PROTEIN-RELATED"/>
    <property type="match status" value="1"/>
</dbReference>